<dbReference type="InterPro" id="IPR010351">
    <property type="entry name" value="DUF943"/>
</dbReference>
<gene>
    <name evidence="1" type="ORF">GM31_02230</name>
</gene>
<dbReference type="PATRIC" id="fig|379893.4.peg.457"/>
<protein>
    <submittedName>
        <fullName evidence="1">Uncharacterized protein</fullName>
    </submittedName>
</protein>
<dbReference type="Proteomes" id="UP000037393">
    <property type="component" value="Unassembled WGS sequence"/>
</dbReference>
<evidence type="ECO:0000313" key="1">
    <source>
        <dbReference type="EMBL" id="KNC91408.1"/>
    </source>
</evidence>
<dbReference type="AlphaFoldDB" id="A0A0L0GSJ2"/>
<sequence length="157" mass="18509">MRNALSMIIKRKNKYLLFFVVLLCALFVWAMRPVRVVYVSKLDYGHRDIVVDHFPLTDQSKIKWFMKHKDSLYKKYNIDPSFLSGIVIWDVGRGFVADDEDGDLYCFDDMKASARCIDKNVFLRINYVKGEIQRFEMESGEVRYEITTEGNIEKSIK</sequence>
<dbReference type="RefSeq" id="WP_049857585.1">
    <property type="nucleotide sequence ID" value="NZ_JNGI01000128.1"/>
</dbReference>
<proteinExistence type="predicted"/>
<organism evidence="1 2">
    <name type="scientific">Trabulsiella odontotermitis</name>
    <dbReference type="NCBI Taxonomy" id="379893"/>
    <lineage>
        <taxon>Bacteria</taxon>
        <taxon>Pseudomonadati</taxon>
        <taxon>Pseudomonadota</taxon>
        <taxon>Gammaproteobacteria</taxon>
        <taxon>Enterobacterales</taxon>
        <taxon>Enterobacteriaceae</taxon>
        <taxon>Trabulsiella</taxon>
    </lineage>
</organism>
<dbReference type="Pfam" id="PF06092">
    <property type="entry name" value="DUF943"/>
    <property type="match status" value="1"/>
</dbReference>
<dbReference type="OrthoDB" id="6519293at2"/>
<evidence type="ECO:0000313" key="2">
    <source>
        <dbReference type="Proteomes" id="UP000037393"/>
    </source>
</evidence>
<accession>A0A0L0GSJ2</accession>
<dbReference type="EMBL" id="JNGI01000128">
    <property type="protein sequence ID" value="KNC91408.1"/>
    <property type="molecule type" value="Genomic_DNA"/>
</dbReference>
<name>A0A0L0GSJ2_9ENTR</name>
<keyword evidence="2" id="KW-1185">Reference proteome</keyword>
<reference evidence="1 2" key="1">
    <citation type="journal article" date="2015" name="Appl. Environ. Microbiol.">
        <title>The Enterobacterium Trabulsiella odontotermitis Presents Novel Adaptations Related to Its Association with Fungus-Growing Termites.</title>
        <authorList>
            <person name="Sapountzis P."/>
            <person name="Gruntjes T."/>
            <person name="Otani S."/>
            <person name="Estevez J."/>
            <person name="da Costa R.R."/>
            <person name="Plunkett G.3rd."/>
            <person name="Perna N.T."/>
            <person name="Poulsen M."/>
        </authorList>
    </citation>
    <scope>NUCLEOTIDE SEQUENCE [LARGE SCALE GENOMIC DNA]</scope>
    <source>
        <strain evidence="1 2">12</strain>
    </source>
</reference>
<comment type="caution">
    <text evidence="1">The sequence shown here is derived from an EMBL/GenBank/DDBJ whole genome shotgun (WGS) entry which is preliminary data.</text>
</comment>